<keyword evidence="2" id="KW-1185">Reference proteome</keyword>
<sequence>MNTNTAPVTTIQYATNVNMGGHTLRDNILEKLPRHPDLGDEWADYAQGSRSSDIDTVWGWANDPEGNWYSGYTATPNRENQH</sequence>
<gene>
    <name evidence="1" type="ORF">FA13DRAFT_1798047</name>
</gene>
<name>A0A4Y7SNG0_COPMI</name>
<proteinExistence type="predicted"/>
<reference evidence="1 2" key="1">
    <citation type="journal article" date="2019" name="Nat. Ecol. Evol.">
        <title>Megaphylogeny resolves global patterns of mushroom evolution.</title>
        <authorList>
            <person name="Varga T."/>
            <person name="Krizsan K."/>
            <person name="Foldi C."/>
            <person name="Dima B."/>
            <person name="Sanchez-Garcia M."/>
            <person name="Sanchez-Ramirez S."/>
            <person name="Szollosi G.J."/>
            <person name="Szarkandi J.G."/>
            <person name="Papp V."/>
            <person name="Albert L."/>
            <person name="Andreopoulos W."/>
            <person name="Angelini C."/>
            <person name="Antonin V."/>
            <person name="Barry K.W."/>
            <person name="Bougher N.L."/>
            <person name="Buchanan P."/>
            <person name="Buyck B."/>
            <person name="Bense V."/>
            <person name="Catcheside P."/>
            <person name="Chovatia M."/>
            <person name="Cooper J."/>
            <person name="Damon W."/>
            <person name="Desjardin D."/>
            <person name="Finy P."/>
            <person name="Geml J."/>
            <person name="Haridas S."/>
            <person name="Hughes K."/>
            <person name="Justo A."/>
            <person name="Karasinski D."/>
            <person name="Kautmanova I."/>
            <person name="Kiss B."/>
            <person name="Kocsube S."/>
            <person name="Kotiranta H."/>
            <person name="LaButti K.M."/>
            <person name="Lechner B.E."/>
            <person name="Liimatainen K."/>
            <person name="Lipzen A."/>
            <person name="Lukacs Z."/>
            <person name="Mihaltcheva S."/>
            <person name="Morgado L.N."/>
            <person name="Niskanen T."/>
            <person name="Noordeloos M.E."/>
            <person name="Ohm R.A."/>
            <person name="Ortiz-Santana B."/>
            <person name="Ovrebo C."/>
            <person name="Racz N."/>
            <person name="Riley R."/>
            <person name="Savchenko A."/>
            <person name="Shiryaev A."/>
            <person name="Soop K."/>
            <person name="Spirin V."/>
            <person name="Szebenyi C."/>
            <person name="Tomsovsky M."/>
            <person name="Tulloss R.E."/>
            <person name="Uehling J."/>
            <person name="Grigoriev I.V."/>
            <person name="Vagvolgyi C."/>
            <person name="Papp T."/>
            <person name="Martin F.M."/>
            <person name="Miettinen O."/>
            <person name="Hibbett D.S."/>
            <person name="Nagy L.G."/>
        </authorList>
    </citation>
    <scope>NUCLEOTIDE SEQUENCE [LARGE SCALE GENOMIC DNA]</scope>
    <source>
        <strain evidence="1 2">FP101781</strain>
    </source>
</reference>
<comment type="caution">
    <text evidence="1">The sequence shown here is derived from an EMBL/GenBank/DDBJ whole genome shotgun (WGS) entry which is preliminary data.</text>
</comment>
<dbReference type="Proteomes" id="UP000298030">
    <property type="component" value="Unassembled WGS sequence"/>
</dbReference>
<dbReference type="AlphaFoldDB" id="A0A4Y7SNG0"/>
<evidence type="ECO:0000313" key="1">
    <source>
        <dbReference type="EMBL" id="TEB23400.1"/>
    </source>
</evidence>
<accession>A0A4Y7SNG0</accession>
<protein>
    <submittedName>
        <fullName evidence="1">Uncharacterized protein</fullName>
    </submittedName>
</protein>
<dbReference type="EMBL" id="QPFP01000078">
    <property type="protein sequence ID" value="TEB23400.1"/>
    <property type="molecule type" value="Genomic_DNA"/>
</dbReference>
<organism evidence="1 2">
    <name type="scientific">Coprinellus micaceus</name>
    <name type="common">Glistening ink-cap mushroom</name>
    <name type="synonym">Coprinus micaceus</name>
    <dbReference type="NCBI Taxonomy" id="71717"/>
    <lineage>
        <taxon>Eukaryota</taxon>
        <taxon>Fungi</taxon>
        <taxon>Dikarya</taxon>
        <taxon>Basidiomycota</taxon>
        <taxon>Agaricomycotina</taxon>
        <taxon>Agaricomycetes</taxon>
        <taxon>Agaricomycetidae</taxon>
        <taxon>Agaricales</taxon>
        <taxon>Agaricineae</taxon>
        <taxon>Psathyrellaceae</taxon>
        <taxon>Coprinellus</taxon>
    </lineage>
</organism>
<evidence type="ECO:0000313" key="2">
    <source>
        <dbReference type="Proteomes" id="UP000298030"/>
    </source>
</evidence>